<reference evidence="2 3" key="1">
    <citation type="submission" date="2016-06" db="EMBL/GenBank/DDBJ databases">
        <title>Evolution of pathogenesis and genome organization in the Tremellales.</title>
        <authorList>
            <person name="Cuomo C."/>
            <person name="Litvintseva A."/>
            <person name="Heitman J."/>
            <person name="Chen Y."/>
            <person name="Sun S."/>
            <person name="Springer D."/>
            <person name="Dromer F."/>
            <person name="Young S."/>
            <person name="Zeng Q."/>
            <person name="Chapman S."/>
            <person name="Gujja S."/>
            <person name="Saif S."/>
            <person name="Birren B."/>
        </authorList>
    </citation>
    <scope>NUCLEOTIDE SEQUENCE [LARGE SCALE GENOMIC DNA]</scope>
    <source>
        <strain evidence="2 3">ATCC 28783</strain>
    </source>
</reference>
<evidence type="ECO:0000313" key="2">
    <source>
        <dbReference type="EMBL" id="RXK39059.1"/>
    </source>
</evidence>
<name>A0A4Q1BMJ2_TREME</name>
<accession>A0A4Q1BMJ2</accession>
<keyword evidence="3" id="KW-1185">Reference proteome</keyword>
<evidence type="ECO:0000256" key="1">
    <source>
        <dbReference type="SAM" id="MobiDB-lite"/>
    </source>
</evidence>
<evidence type="ECO:0000313" key="3">
    <source>
        <dbReference type="Proteomes" id="UP000289152"/>
    </source>
</evidence>
<dbReference type="Proteomes" id="UP000289152">
    <property type="component" value="Unassembled WGS sequence"/>
</dbReference>
<sequence length="218" mass="23351">MISRLSRKRKVNPLVANYVISHTGPSKFEARQPLAWTPPGVGVLGTQPETDSSGVARVASFPAGDVPLRRGTPGSRAERSPAGSKGGILNRAPPEVNVFGCGILSLLQVKRLTRGNIPLLDNDGFLNISISSGIPPQGYLADFIAVQESFSISIFRSSAKTARATTSAQPDVCITSEGFIRVFLRLTIQLASLNLVPNEWGVRVNAHEKELSPENHAD</sequence>
<dbReference type="InParanoid" id="A0A4Q1BMJ2"/>
<dbReference type="AlphaFoldDB" id="A0A4Q1BMJ2"/>
<comment type="caution">
    <text evidence="2">The sequence shown here is derived from an EMBL/GenBank/DDBJ whole genome shotgun (WGS) entry which is preliminary data.</text>
</comment>
<proteinExistence type="predicted"/>
<feature type="region of interest" description="Disordered" evidence="1">
    <location>
        <begin position="64"/>
        <end position="88"/>
    </location>
</feature>
<protein>
    <submittedName>
        <fullName evidence="2">Uncharacterized protein</fullName>
    </submittedName>
</protein>
<gene>
    <name evidence="2" type="ORF">M231_03683</name>
</gene>
<organism evidence="2 3">
    <name type="scientific">Tremella mesenterica</name>
    <name type="common">Jelly fungus</name>
    <dbReference type="NCBI Taxonomy" id="5217"/>
    <lineage>
        <taxon>Eukaryota</taxon>
        <taxon>Fungi</taxon>
        <taxon>Dikarya</taxon>
        <taxon>Basidiomycota</taxon>
        <taxon>Agaricomycotina</taxon>
        <taxon>Tremellomycetes</taxon>
        <taxon>Tremellales</taxon>
        <taxon>Tremellaceae</taxon>
        <taxon>Tremella</taxon>
    </lineage>
</organism>
<dbReference type="EMBL" id="SDIL01000037">
    <property type="protein sequence ID" value="RXK39059.1"/>
    <property type="molecule type" value="Genomic_DNA"/>
</dbReference>